<dbReference type="InterPro" id="IPR000408">
    <property type="entry name" value="Reg_chr_condens"/>
</dbReference>
<feature type="repeat" description="RCC1" evidence="2">
    <location>
        <begin position="230"/>
        <end position="281"/>
    </location>
</feature>
<feature type="repeat" description="RCC1" evidence="2">
    <location>
        <begin position="118"/>
        <end position="175"/>
    </location>
</feature>
<gene>
    <name evidence="4" type="ORF">WJX72_005277</name>
</gene>
<feature type="repeat" description="RCC1" evidence="2">
    <location>
        <begin position="282"/>
        <end position="350"/>
    </location>
</feature>
<proteinExistence type="predicted"/>
<dbReference type="InterPro" id="IPR058923">
    <property type="entry name" value="RCC1-like_dom"/>
</dbReference>
<comment type="caution">
    <text evidence="4">The sequence shown here is derived from an EMBL/GenBank/DDBJ whole genome shotgun (WGS) entry which is preliminary data.</text>
</comment>
<name>A0AAW1PB42_9CHLO</name>
<dbReference type="InterPro" id="IPR051625">
    <property type="entry name" value="Signaling_Regulatory_Domain"/>
</dbReference>
<feature type="repeat" description="RCC1" evidence="2">
    <location>
        <begin position="176"/>
        <end position="229"/>
    </location>
</feature>
<evidence type="ECO:0000256" key="2">
    <source>
        <dbReference type="PROSITE-ProRule" id="PRU00235"/>
    </source>
</evidence>
<dbReference type="PANTHER" id="PTHR22872:SF2">
    <property type="entry name" value="INHIBITOR OF BRUTON TYROSINE KINASE"/>
    <property type="match status" value="1"/>
</dbReference>
<organism evidence="4 5">
    <name type="scientific">[Myrmecia] bisecta</name>
    <dbReference type="NCBI Taxonomy" id="41462"/>
    <lineage>
        <taxon>Eukaryota</taxon>
        <taxon>Viridiplantae</taxon>
        <taxon>Chlorophyta</taxon>
        <taxon>core chlorophytes</taxon>
        <taxon>Trebouxiophyceae</taxon>
        <taxon>Trebouxiales</taxon>
        <taxon>Trebouxiaceae</taxon>
        <taxon>Myrmecia</taxon>
    </lineage>
</organism>
<sequence length="512" mass="54828">MLSELNKPMAPIAGYLNLLPIELLEKVLSYCGAQQLGALETTCTYFIQSQLTNRAALARLQLIARAKGLQPDTEKGETWTRLLHFVASQSAAAAQGTAVALGSFHTTALLIPEGETEHSLHAFGRGFHGQLGNGKFVDCPEPTSVAEARRAVNQEKGHPAVVTCGSSHSGLISRRGELFTWGLASSGELGHGGWTPIEVQIPRQVVCLERTRIVSVAAGANHTLAISERGELWSCGRGRHGQLGLGHFHDEGVLLRIDRLIGQRIVSAAAGKAHSLALASDGSLWTWGDGRHGQLGHEQLAQFMALHNNPPVAVPVPQKVKSLLPDKLKPFDRVTAVAAGAHHSMALTVGGKLLAFGANKYGALGLGDKDRRLVPTEVPLADSSGSRSKVRAVQVQCGQQHSLALVQKDGCLQVCATGYNVWGQLGTGDRQDSLRFKVVRSLLGHPIAALVSGDSHAAAITRSGELYMWGRGDCGQLGVQDSRSYWQPKLLQGFRVVHPDRTLRRNGRTCSP</sequence>
<dbReference type="SUPFAM" id="SSF50985">
    <property type="entry name" value="RCC1/BLIP-II"/>
    <property type="match status" value="2"/>
</dbReference>
<feature type="repeat" description="RCC1" evidence="2">
    <location>
        <begin position="351"/>
        <end position="408"/>
    </location>
</feature>
<dbReference type="PROSITE" id="PS00626">
    <property type="entry name" value="RCC1_2"/>
    <property type="match status" value="2"/>
</dbReference>
<dbReference type="PROSITE" id="PS50012">
    <property type="entry name" value="RCC1_3"/>
    <property type="match status" value="5"/>
</dbReference>
<accession>A0AAW1PB42</accession>
<evidence type="ECO:0000259" key="3">
    <source>
        <dbReference type="Pfam" id="PF25390"/>
    </source>
</evidence>
<dbReference type="Proteomes" id="UP001489004">
    <property type="component" value="Unassembled WGS sequence"/>
</dbReference>
<dbReference type="PRINTS" id="PR00633">
    <property type="entry name" value="RCCNDNSATION"/>
</dbReference>
<dbReference type="PANTHER" id="PTHR22872">
    <property type="entry name" value="BTK-BINDING PROTEIN-RELATED"/>
    <property type="match status" value="1"/>
</dbReference>
<evidence type="ECO:0000313" key="5">
    <source>
        <dbReference type="Proteomes" id="UP001489004"/>
    </source>
</evidence>
<dbReference type="CDD" id="cd09917">
    <property type="entry name" value="F-box_SF"/>
    <property type="match status" value="1"/>
</dbReference>
<evidence type="ECO:0000313" key="4">
    <source>
        <dbReference type="EMBL" id="KAK9805565.1"/>
    </source>
</evidence>
<protein>
    <recommendedName>
        <fullName evidence="3">RCC1-like domain-containing protein</fullName>
    </recommendedName>
</protein>
<dbReference type="Pfam" id="PF25390">
    <property type="entry name" value="WD40_RLD"/>
    <property type="match status" value="1"/>
</dbReference>
<evidence type="ECO:0000256" key="1">
    <source>
        <dbReference type="ARBA" id="ARBA00022737"/>
    </source>
</evidence>
<dbReference type="AlphaFoldDB" id="A0AAW1PB42"/>
<dbReference type="InterPro" id="IPR009091">
    <property type="entry name" value="RCC1/BLIP-II"/>
</dbReference>
<feature type="domain" description="RCC1-like" evidence="3">
    <location>
        <begin position="120"/>
        <end position="494"/>
    </location>
</feature>
<dbReference type="Gene3D" id="2.130.10.30">
    <property type="entry name" value="Regulator of chromosome condensation 1/beta-lactamase-inhibitor protein II"/>
    <property type="match status" value="2"/>
</dbReference>
<keyword evidence="1" id="KW-0677">Repeat</keyword>
<dbReference type="EMBL" id="JALJOR010000015">
    <property type="protein sequence ID" value="KAK9805565.1"/>
    <property type="molecule type" value="Genomic_DNA"/>
</dbReference>
<reference evidence="4 5" key="1">
    <citation type="journal article" date="2024" name="Nat. Commun.">
        <title>Phylogenomics reveals the evolutionary origins of lichenization in chlorophyte algae.</title>
        <authorList>
            <person name="Puginier C."/>
            <person name="Libourel C."/>
            <person name="Otte J."/>
            <person name="Skaloud P."/>
            <person name="Haon M."/>
            <person name="Grisel S."/>
            <person name="Petersen M."/>
            <person name="Berrin J.G."/>
            <person name="Delaux P.M."/>
            <person name="Dal Grande F."/>
            <person name="Keller J."/>
        </authorList>
    </citation>
    <scope>NUCLEOTIDE SEQUENCE [LARGE SCALE GENOMIC DNA]</scope>
    <source>
        <strain evidence="4 5">SAG 2043</strain>
    </source>
</reference>
<keyword evidence="5" id="KW-1185">Reference proteome</keyword>